<dbReference type="GO" id="GO:0016423">
    <property type="term" value="F:tRNA (guanine) methyltransferase activity"/>
    <property type="evidence" value="ECO:0007669"/>
    <property type="project" value="TreeGrafter"/>
</dbReference>
<keyword evidence="2" id="KW-0489">Methyltransferase</keyword>
<comment type="caution">
    <text evidence="2">The sequence shown here is derived from an EMBL/GenBank/DDBJ whole genome shotgun (WGS) entry which is preliminary data.</text>
</comment>
<dbReference type="RefSeq" id="WP_210596757.1">
    <property type="nucleotide sequence ID" value="NZ_JAGKSQ010000003.1"/>
</dbReference>
<dbReference type="PANTHER" id="PTHR14911">
    <property type="entry name" value="THUMP DOMAIN-CONTAINING"/>
    <property type="match status" value="1"/>
</dbReference>
<dbReference type="InterPro" id="IPR000241">
    <property type="entry name" value="RlmKL-like_Mtase"/>
</dbReference>
<protein>
    <submittedName>
        <fullName evidence="2">RNA methyltransferase</fullName>
    </submittedName>
</protein>
<dbReference type="EMBL" id="JAGKSQ010000003">
    <property type="protein sequence ID" value="MBP3951052.1"/>
    <property type="molecule type" value="Genomic_DNA"/>
</dbReference>
<dbReference type="Pfam" id="PF01170">
    <property type="entry name" value="UPF0020"/>
    <property type="match status" value="1"/>
</dbReference>
<gene>
    <name evidence="2" type="ORF">J7W16_07880</name>
</gene>
<name>A0A940WV49_9BACI</name>
<dbReference type="PANTHER" id="PTHR14911:SF13">
    <property type="entry name" value="TRNA (GUANINE(6)-N2)-METHYLTRANSFERASE THUMP3"/>
    <property type="match status" value="1"/>
</dbReference>
<sequence>MEYKSGSLLHYLYTYAYHEDEDSLCKLEMRSFFGYDTDLKMIESPLKIDPSRSPFIKDRIAIFYKGETLEEIAQYVTDLHTKDRTFKVTVVNNHDLIKSEQIEFKVRREIEKEIGLLIEGPVNLNDPDLIFAIKQLKDGWVFGEYMKSESIWLHHQKKPQNYSTALNTRDARAIVNIAVPHPNGQKVIDPCCGIGTVLLEALSMDIAIEGSDRNPLATTGARENILFFGYEGDVLLRNINEITGHYDVAIVDMPYNLCSVLPVEEKLSMLKSARRFTNNVIIITIETIDSIITEAGFKIIDRCVARKSGFIRHVIVCE</sequence>
<dbReference type="InterPro" id="IPR029063">
    <property type="entry name" value="SAM-dependent_MTases_sf"/>
</dbReference>
<dbReference type="CDD" id="cd02440">
    <property type="entry name" value="AdoMet_MTases"/>
    <property type="match status" value="1"/>
</dbReference>
<dbReference type="GO" id="GO:0030488">
    <property type="term" value="P:tRNA methylation"/>
    <property type="evidence" value="ECO:0007669"/>
    <property type="project" value="TreeGrafter"/>
</dbReference>
<keyword evidence="3" id="KW-1185">Reference proteome</keyword>
<dbReference type="AlphaFoldDB" id="A0A940WV49"/>
<evidence type="ECO:0000313" key="3">
    <source>
        <dbReference type="Proteomes" id="UP000678228"/>
    </source>
</evidence>
<proteinExistence type="predicted"/>
<dbReference type="SUPFAM" id="SSF53335">
    <property type="entry name" value="S-adenosyl-L-methionine-dependent methyltransferases"/>
    <property type="match status" value="1"/>
</dbReference>
<reference evidence="2" key="1">
    <citation type="submission" date="2021-03" db="EMBL/GenBank/DDBJ databases">
        <title>Bacillus suaedae sp. nov., isolated from Suaeda aralocaspica.</title>
        <authorList>
            <person name="Lei R.F.R."/>
        </authorList>
    </citation>
    <scope>NUCLEOTIDE SEQUENCE</scope>
    <source>
        <strain evidence="2">YZJH907-2</strain>
    </source>
</reference>
<dbReference type="Proteomes" id="UP000678228">
    <property type="component" value="Unassembled WGS sequence"/>
</dbReference>
<keyword evidence="2" id="KW-0808">Transferase</keyword>
<dbReference type="Gene3D" id="3.40.50.150">
    <property type="entry name" value="Vaccinia Virus protein VP39"/>
    <property type="match status" value="1"/>
</dbReference>
<accession>A0A940WV49</accession>
<evidence type="ECO:0000259" key="1">
    <source>
        <dbReference type="Pfam" id="PF01170"/>
    </source>
</evidence>
<evidence type="ECO:0000313" key="2">
    <source>
        <dbReference type="EMBL" id="MBP3951052.1"/>
    </source>
</evidence>
<organism evidence="2 3">
    <name type="scientific">Halalkalibacter suaedae</name>
    <dbReference type="NCBI Taxonomy" id="2822140"/>
    <lineage>
        <taxon>Bacteria</taxon>
        <taxon>Bacillati</taxon>
        <taxon>Bacillota</taxon>
        <taxon>Bacilli</taxon>
        <taxon>Bacillales</taxon>
        <taxon>Bacillaceae</taxon>
        <taxon>Halalkalibacter</taxon>
    </lineage>
</organism>
<feature type="domain" description="Ribosomal RNA large subunit methyltransferase K/L-like methyltransferase" evidence="1">
    <location>
        <begin position="157"/>
        <end position="255"/>
    </location>
</feature>